<evidence type="ECO:0000313" key="1">
    <source>
        <dbReference type="EMBL" id="ODS05277.1"/>
    </source>
</evidence>
<dbReference type="RefSeq" id="WP_009385962.1">
    <property type="nucleotide sequence ID" value="NZ_CP016308.1"/>
</dbReference>
<gene>
    <name evidence="1" type="ORF">VSF3289_04418</name>
</gene>
<protein>
    <submittedName>
        <fullName evidence="1">Uncharacterized protein</fullName>
    </submittedName>
</protein>
<proteinExistence type="predicted"/>
<reference evidence="1 2" key="1">
    <citation type="submission" date="2016-08" db="EMBL/GenBank/DDBJ databases">
        <title>Genome sequencing of Vibrio scophthalmi strain FP3289, an isolated from Paralichthys olivaceus.</title>
        <authorList>
            <person name="Han H.-J."/>
        </authorList>
    </citation>
    <scope>NUCLEOTIDE SEQUENCE [LARGE SCALE GENOMIC DNA]</scope>
    <source>
        <strain evidence="1 2">FP3289</strain>
    </source>
</reference>
<evidence type="ECO:0000313" key="2">
    <source>
        <dbReference type="Proteomes" id="UP000095131"/>
    </source>
</evidence>
<dbReference type="AlphaFoldDB" id="A0A1B1NTB2"/>
<comment type="caution">
    <text evidence="1">The sequence shown here is derived from an EMBL/GenBank/DDBJ whole genome shotgun (WGS) entry which is preliminary data.</text>
</comment>
<dbReference type="Proteomes" id="UP000095131">
    <property type="component" value="Unassembled WGS sequence"/>
</dbReference>
<dbReference type="KEGG" id="vsc:VSVS12_03025"/>
<dbReference type="EMBL" id="MDCJ01000007">
    <property type="protein sequence ID" value="ODS05277.1"/>
    <property type="molecule type" value="Genomic_DNA"/>
</dbReference>
<sequence>MPQIYCECCHKHTPHKVVMERCDNQRSSFLRSFASFFVTVLQGDHYVKMEQQYYCRSCNHHCSAVASSLTNANAV</sequence>
<organism evidence="1 2">
    <name type="scientific">Vibrio scophthalmi</name>
    <dbReference type="NCBI Taxonomy" id="45658"/>
    <lineage>
        <taxon>Bacteria</taxon>
        <taxon>Pseudomonadati</taxon>
        <taxon>Pseudomonadota</taxon>
        <taxon>Gammaproteobacteria</taxon>
        <taxon>Vibrionales</taxon>
        <taxon>Vibrionaceae</taxon>
        <taxon>Vibrio</taxon>
    </lineage>
</organism>
<name>A0A1B1NTB2_9VIBR</name>
<dbReference type="OrthoDB" id="5880609at2"/>
<accession>A0A1B1NTB2</accession>